<feature type="non-terminal residue" evidence="14">
    <location>
        <position position="1"/>
    </location>
</feature>
<dbReference type="SMART" id="SM00365">
    <property type="entry name" value="LRR_SD22"/>
    <property type="match status" value="20"/>
</dbReference>
<evidence type="ECO:0000256" key="13">
    <source>
        <dbReference type="SAM" id="Phobius"/>
    </source>
</evidence>
<comment type="caution">
    <text evidence="14">The sequence shown here is derived from an EMBL/GenBank/DDBJ whole genome shotgun (WGS) entry which is preliminary data.</text>
</comment>
<evidence type="ECO:0000256" key="11">
    <source>
        <dbReference type="ARBA" id="ARBA00023180"/>
    </source>
</evidence>
<sequence length="3492" mass="386543">LESRNQLPGTIPRGLGSLSFLAYISVAHNQLKGVIPQATQIIGQPKSSFKGNVGLCGLPLEQNCFTPPTRQPKEEDEEEEEEVGPNKNKEVDPGTLFMSMDSRWDSFNYKSNKDTFVLLKGTSRLADDGLDVFMMAMSCLRLHFLFVLCCVFASSILMINALVVGRPACRPDQIRALVQFKNEFESRGCNNSDYFHGVMCDNTTGAVTKLKLPSGCLTGILKPNSSLFELHHLRRLDLSGNNFTSSSLPSGFSNLSRLEVLYLSSNGFIGQVPSSFSNLSQLSYLDLSNNELTGSFDLVRNLSKLSFLDLYSNHFSGTLNPSSSLFDRLKFLNLQHSELTGTLEPISKLINLQQVDLSFLNISFPIDLNLFSTLSSLLLLVLSGNSITQTSLSSNSVLPLSMEVLILSSCGISQFPSFLKGLHSLERVYISNNNIKGKVPEWFCSLPHLSIADLVNNSFTGFEGSGEVLVNSSMKILDLALNHFKGPFPNPPHSLTVLSAWNSSFTGSIPLAICNQTMLALLDLSYNNFTGSIPPCLSNFQTSLIVVNLRISGRTTWKEVFQTCVMMVLRLGQGFSHFPSNLMLVFNSTTRWGKPFRNRFTSNLHSGFCNNNFKDNILTKHKITGQAKSSFEGNPGLCGLPLEQGCFGTNAPPMQQQPEQEKEEEEEVLNWKAVAIGYVTGMLLGLSIAQVIASYKPEWLVKITGLILMINALVVGRPACRPDQIRALVQFKNEFESRGCNNSDYFHGVMCDNTTGAVTKLKLPSGLLNWNSQTQQLPFRAASSSSPRSVWQQLHIRGAVSFLKWLYRSDLSNNELTGSFDLVRNLSKLSFLDLYSNHFSGTLNPSSGLFEFHNLIYLNLADNNLVSSSIPSEFGNLNRLEFLSLSNNGLHGHLPSSFGYLSRLKFLVLQHRELTGSLEPISKLINLQQLDLSFLNISYPIDLNFFSSLRSLLLLDLSGNSVSPTSFSSNSDLPLSLEVLVLSSCGISQFPNFLKGLHSLERVYISNNNIKGKVPEWFCSLPHLSIADLVNNSFTGFEGSGEVLVNSSMKILDLALNHFKGPFPNPPHSLTVLSAWNNSFTGSIPLAICNQTMLALLDLSYNNFTGSIPPCLSNFQTSLIVVNLRKNNLEGSLPDMCYNGALLRTLDVGFNQLIGKLRVWTTTKSKTHFLSGSRLCLICKLLPSVQTDCPLSTSGQGLFAFPELRILEVSYNNFTRSLPPNYFVNWKASSLQMNEEGGLYMGDNSIPDYNYEDTIDLQYKGLFMEQGKPLVSGHIPLSLSNVSELESLDLSGNQLSGTIPKGLERLSYLAYISVAHNQLKGEIPQGTQITGQAKSFFEGNAGLCGLPLEQSCFGSNAPPMQQPEEEKEEEEEEVLNWNVSWIFNSTLHCFIQAGVARQDNCILMINALVVGRPACRPDQIRALVQFKNEFESRGCNNSDYFHGVICLFELHHLRRLDLSGNNFTSSSLPSGFSNLSRLEVLYLSSNGFIGQVPSSFNLSNNELTGSFDLVRNLSKLSFLDLYSNHFSGTLNPSSGLFEFHNLIYLNLADNNLVSSSIPSEFGNLNRLEFLSLSNNGLHGHLPSSFGYLSRLKFLVLQHRELTGSLEPISKLINLQQLDLSFLNISYPIDLNFFSSLRSLLLLDLSGNSVSPTSFSSNSDLPLSLEVLVLSSCGISQFPNFLKGLHSLERVYISNNNIKGKVPEWFCSLPHLSIADLVNNSFTGFEGSGEVLVNSSMKILDLALNHFKGPFPNPPHSLTVLSAWNNSFTGSIPLAICNQTMLALLDLSYNNFTGSIPPCLSNFQTSLIVVNLRKNNLEGSLPDMCYNGALLRTLDVGFNQLIGKLRVWTTTKSKTHFLSGSRLCLICKLLPSVQTDCPLSTSGQGLFAFPELRILEVSYNNFTRSLPPNYFVNWKASSLQMNEEGGLYMGDNSIPDYNYEDTIDLQYKGLFMEQGKPLVSGHIPLSLSNVSELESLDLSGNQLSGTIPKGLERLSYLAYISVAHNQLKGEIPQGTQITGQAKSFFEGNAGLCGLPLEQSCFGSNAPPMQQPEEEKEEEEEEVLNWNVSWIFNSTLHCFIQAGVARQDNCILMINALVVGRPACRPDQIRALVQFKNEFESRGCNNSDYFHGVICLFELHHLRRLDLSGNNFTSSSLPSGFSNLSRLEVLYLSSNGFIGQVPSSFNLSNNELTGSFDLVRNLSKLSFLDLYSNHFSGTLNPSSGLFEFHNLIYLNLADNNLVSSSIPSEFGNLNRLEFLSLSNNGLHGHLPSSFGYLSRLKFLVLQHRELTGSLEPISKLINLQQLDLSFLNISYPIDLNFFSSLRSLLLLDLSGNSVSPTSFSSNSDLPLSLEVLILLTILSQGSGEVLVNSSMKILDLALNHFKGPFPNPPHSLTVLSAWNNSFTGSIPLAICNQTMLALLDLSYNNFTGSIPPCLSNFQTSLIVVNLRKNNLEGSLPDMCYNGALLRTLDVGFNQLIGKLRGLFAFPELRILEVSYNNFTRSLPPNYFVNWKASSLQMNEEGGLYMGDNSIPDYNYEDTIDLQYKGLFMEQGKPLVSGHIPLSLSNVSELESLDLSGNQLSGTIPKGLERLSYLAYISVAHNQLKGEIPQGTQITGQAKSFFEGNAGLCGLPLEQSCFGSNAPPMQQPEEEKEEEEEEVLNWNVSWIFNSTLHCFIQAGVARQDNWSANLFLKKYYSSKNTSCIHFHFLLVLLFCCAFSSSILMTNAVYAGVYACRPDQILALELFQSEFDSHTCNGSTYDDSYSCDNTTGSMVELELSSGCLKGILKPNSSLFELRHLRSLHISNNNFKSSSLPSGFSNLNRLEVLTLSSNGFVGQLSFSFSNLSQLSHLDLSSNELTGSFPLIKNLSRLSYLDLSSNHFSGTLNPSLFELHRLFYLDLSKNNLVSSSVPYEFDNLNRLEFLSLSNNGFQGQIPSFSNLSQLSSLYLQDNEFTGIEEPISKLINLRELDLSFQNISYPIDLNLFSSLKYLMTLILSGNSISPASLSSDSGISLDLIILGLSGCDIRQFPNFFKNLDGLQQVDISNNKIKGKIPEWFWNLPNLDIVNLANNSFTGFEGSAEVLVNSTVTLLDLDLNNFEGPLPNPPHSLSHFSAWNNAFTGSIPLAICNRSFLTILDLSYNNFTGSIPRCLLNFQSSLTVLNLRKNSLEGSLPDMCNNGALLQTIDVGYNQLTGKLPKSLLSCSSLRFLNVENNKIKDAFPFWLKALPNLQILILSSNKFDGPISPPPGQGSFAFRGLHVLEISYNNFTGSLPSNYFDNWQTSSFKKDQDGRIYMGDYNHTSYHYGYNLDLRYKGLHMEQESVLTFYATIDFSGNKLEGQIPESIGHIPLSLANVTELESLDLSNNQLSGTIPKGLERLSFLAYISVAHNQLKGEIPQGTQITGQPKSSFEGNEGLCGLPLEQSCFGSNAPPMQQPEEEKEEDEEEVLNWKAVAIGYGTGLLLGLSIAQVIASYKPEWLTKIMCQRNRRTR</sequence>
<dbReference type="InterPro" id="IPR032675">
    <property type="entry name" value="LRR_dom_sf"/>
</dbReference>
<evidence type="ECO:0000256" key="6">
    <source>
        <dbReference type="ARBA" id="ARBA00022729"/>
    </source>
</evidence>
<dbReference type="InterPro" id="IPR046956">
    <property type="entry name" value="RLP23-like"/>
</dbReference>
<evidence type="ECO:0000256" key="1">
    <source>
        <dbReference type="ARBA" id="ARBA00004251"/>
    </source>
</evidence>
<comment type="subcellular location">
    <subcellularLocation>
        <location evidence="1">Cell membrane</location>
        <topology evidence="1">Single-pass type I membrane protein</topology>
    </subcellularLocation>
</comment>
<dbReference type="PANTHER" id="PTHR48063:SF112">
    <property type="entry name" value="RECEPTOR LIKE PROTEIN 30-LIKE"/>
    <property type="match status" value="1"/>
</dbReference>
<evidence type="ECO:0000256" key="12">
    <source>
        <dbReference type="SAM" id="MobiDB-lite"/>
    </source>
</evidence>
<evidence type="ECO:0000256" key="4">
    <source>
        <dbReference type="ARBA" id="ARBA00022614"/>
    </source>
</evidence>
<evidence type="ECO:0000256" key="7">
    <source>
        <dbReference type="ARBA" id="ARBA00022737"/>
    </source>
</evidence>
<accession>A0ABQ7ZSK7</accession>
<keyword evidence="11" id="KW-0325">Glycoprotein</keyword>
<organism evidence="14 15">
    <name type="scientific">Brassica napus</name>
    <name type="common">Rape</name>
    <dbReference type="NCBI Taxonomy" id="3708"/>
    <lineage>
        <taxon>Eukaryota</taxon>
        <taxon>Viridiplantae</taxon>
        <taxon>Streptophyta</taxon>
        <taxon>Embryophyta</taxon>
        <taxon>Tracheophyta</taxon>
        <taxon>Spermatophyta</taxon>
        <taxon>Magnoliopsida</taxon>
        <taxon>eudicotyledons</taxon>
        <taxon>Gunneridae</taxon>
        <taxon>Pentapetalae</taxon>
        <taxon>rosids</taxon>
        <taxon>malvids</taxon>
        <taxon>Brassicales</taxon>
        <taxon>Brassicaceae</taxon>
        <taxon>Brassiceae</taxon>
        <taxon>Brassica</taxon>
    </lineage>
</organism>
<evidence type="ECO:0000313" key="14">
    <source>
        <dbReference type="EMBL" id="KAH0883211.1"/>
    </source>
</evidence>
<dbReference type="EMBL" id="JAGKQM010000014">
    <property type="protein sequence ID" value="KAH0883211.1"/>
    <property type="molecule type" value="Genomic_DNA"/>
</dbReference>
<reference evidence="14 15" key="1">
    <citation type="submission" date="2021-05" db="EMBL/GenBank/DDBJ databases">
        <title>Genome Assembly of Synthetic Allotetraploid Brassica napus Reveals Homoeologous Exchanges between Subgenomes.</title>
        <authorList>
            <person name="Davis J.T."/>
        </authorList>
    </citation>
    <scope>NUCLEOTIDE SEQUENCE [LARGE SCALE GENOMIC DNA]</scope>
    <source>
        <strain evidence="15">cv. Da-Ae</strain>
        <tissue evidence="14">Seedling</tissue>
    </source>
</reference>
<evidence type="ECO:0000313" key="15">
    <source>
        <dbReference type="Proteomes" id="UP000824890"/>
    </source>
</evidence>
<keyword evidence="10" id="KW-0675">Receptor</keyword>
<dbReference type="PROSITE" id="PS51450">
    <property type="entry name" value="LRR"/>
    <property type="match status" value="4"/>
</dbReference>
<dbReference type="Proteomes" id="UP000824890">
    <property type="component" value="Unassembled WGS sequence"/>
</dbReference>
<dbReference type="Gene3D" id="3.80.10.10">
    <property type="entry name" value="Ribonuclease Inhibitor"/>
    <property type="match status" value="16"/>
</dbReference>
<dbReference type="Pfam" id="PF00560">
    <property type="entry name" value="LRR_1"/>
    <property type="match status" value="23"/>
</dbReference>
<dbReference type="InterPro" id="IPR001611">
    <property type="entry name" value="Leu-rich_rpt"/>
</dbReference>
<proteinExistence type="inferred from homology"/>
<gene>
    <name evidence="14" type="ORF">HID58_059307</name>
</gene>
<comment type="similarity">
    <text evidence="2">Belongs to the RLP family.</text>
</comment>
<keyword evidence="4" id="KW-0433">Leucine-rich repeat</keyword>
<keyword evidence="5 13" id="KW-0812">Transmembrane</keyword>
<name>A0ABQ7ZSK7_BRANA</name>
<dbReference type="SMART" id="SM00369">
    <property type="entry name" value="LRR_TYP"/>
    <property type="match status" value="33"/>
</dbReference>
<keyword evidence="15" id="KW-1185">Reference proteome</keyword>
<feature type="region of interest" description="Disordered" evidence="12">
    <location>
        <begin position="64"/>
        <end position="92"/>
    </location>
</feature>
<keyword evidence="3" id="KW-1003">Cell membrane</keyword>
<evidence type="ECO:0000256" key="5">
    <source>
        <dbReference type="ARBA" id="ARBA00022692"/>
    </source>
</evidence>
<evidence type="ECO:0000256" key="2">
    <source>
        <dbReference type="ARBA" id="ARBA00009592"/>
    </source>
</evidence>
<feature type="transmembrane region" description="Helical" evidence="13">
    <location>
        <begin position="144"/>
        <end position="165"/>
    </location>
</feature>
<dbReference type="PRINTS" id="PR00019">
    <property type="entry name" value="LEURICHRPT"/>
</dbReference>
<dbReference type="SUPFAM" id="SSF52047">
    <property type="entry name" value="RNI-like"/>
    <property type="match status" value="1"/>
</dbReference>
<evidence type="ECO:0008006" key="16">
    <source>
        <dbReference type="Google" id="ProtNLM"/>
    </source>
</evidence>
<evidence type="ECO:0000256" key="9">
    <source>
        <dbReference type="ARBA" id="ARBA00023136"/>
    </source>
</evidence>
<dbReference type="PANTHER" id="PTHR48063">
    <property type="entry name" value="LRR RECEPTOR-LIKE KINASE"/>
    <property type="match status" value="1"/>
</dbReference>
<keyword evidence="6" id="KW-0732">Signal</keyword>
<feature type="compositionally biased region" description="Acidic residues" evidence="12">
    <location>
        <begin position="74"/>
        <end position="83"/>
    </location>
</feature>
<protein>
    <recommendedName>
        <fullName evidence="16">Receptor-like protein 12</fullName>
    </recommendedName>
</protein>
<dbReference type="InterPro" id="IPR003591">
    <property type="entry name" value="Leu-rich_rpt_typical-subtyp"/>
</dbReference>
<evidence type="ECO:0000256" key="3">
    <source>
        <dbReference type="ARBA" id="ARBA00022475"/>
    </source>
</evidence>
<dbReference type="SUPFAM" id="SSF52058">
    <property type="entry name" value="L domain-like"/>
    <property type="match status" value="9"/>
</dbReference>
<keyword evidence="7" id="KW-0677">Repeat</keyword>
<evidence type="ECO:0000256" key="8">
    <source>
        <dbReference type="ARBA" id="ARBA00022989"/>
    </source>
</evidence>
<dbReference type="Pfam" id="PF13855">
    <property type="entry name" value="LRR_8"/>
    <property type="match status" value="2"/>
</dbReference>
<evidence type="ECO:0000256" key="10">
    <source>
        <dbReference type="ARBA" id="ARBA00023170"/>
    </source>
</evidence>
<keyword evidence="9 13" id="KW-0472">Membrane</keyword>
<keyword evidence="8 13" id="KW-1133">Transmembrane helix</keyword>